<feature type="domain" description="3-hydroxyisobutyrate dehydrogenase-like NAD-binding" evidence="5">
    <location>
        <begin position="165"/>
        <end position="284"/>
    </location>
</feature>
<dbReference type="InterPro" id="IPR013328">
    <property type="entry name" value="6PGD_dom2"/>
</dbReference>
<dbReference type="PROSITE" id="PS00895">
    <property type="entry name" value="3_HYDROXYISOBUT_DH"/>
    <property type="match status" value="1"/>
</dbReference>
<name>A0AAE2ZNM3_9HYPH</name>
<reference evidence="6" key="1">
    <citation type="submission" date="2021-08" db="EMBL/GenBank/DDBJ databases">
        <title>Hoeflea bacterium WL0058 sp. nov., isolated from the sediment.</title>
        <authorList>
            <person name="Wang L."/>
            <person name="Zhang D."/>
        </authorList>
    </citation>
    <scope>NUCLEOTIDE SEQUENCE</scope>
    <source>
        <strain evidence="6">WL0058</strain>
    </source>
</reference>
<dbReference type="Gene3D" id="3.40.50.720">
    <property type="entry name" value="NAD(P)-binding Rossmann-like Domain"/>
    <property type="match status" value="1"/>
</dbReference>
<dbReference type="RefSeq" id="WP_220228558.1">
    <property type="nucleotide sequence ID" value="NZ_JAICBX010000002.1"/>
</dbReference>
<dbReference type="EMBL" id="JAICBX010000002">
    <property type="protein sequence ID" value="MBW8637885.1"/>
    <property type="molecule type" value="Genomic_DNA"/>
</dbReference>
<dbReference type="GO" id="GO:0050661">
    <property type="term" value="F:NADP binding"/>
    <property type="evidence" value="ECO:0007669"/>
    <property type="project" value="InterPro"/>
</dbReference>
<dbReference type="InterPro" id="IPR008927">
    <property type="entry name" value="6-PGluconate_DH-like_C_sf"/>
</dbReference>
<evidence type="ECO:0000256" key="1">
    <source>
        <dbReference type="ARBA" id="ARBA00023002"/>
    </source>
</evidence>
<dbReference type="GO" id="GO:0016054">
    <property type="term" value="P:organic acid catabolic process"/>
    <property type="evidence" value="ECO:0007669"/>
    <property type="project" value="UniProtKB-ARBA"/>
</dbReference>
<dbReference type="PIRSF" id="PIRSF000103">
    <property type="entry name" value="HIBADH"/>
    <property type="match status" value="1"/>
</dbReference>
<dbReference type="GO" id="GO:0016616">
    <property type="term" value="F:oxidoreductase activity, acting on the CH-OH group of donors, NAD or NADP as acceptor"/>
    <property type="evidence" value="ECO:0007669"/>
    <property type="project" value="TreeGrafter"/>
</dbReference>
<dbReference type="SUPFAM" id="SSF51735">
    <property type="entry name" value="NAD(P)-binding Rossmann-fold domains"/>
    <property type="match status" value="1"/>
</dbReference>
<gene>
    <name evidence="6" type="ORF">K1W69_11870</name>
</gene>
<feature type="active site" evidence="3">
    <location>
        <position position="171"/>
    </location>
</feature>
<dbReference type="SUPFAM" id="SSF48179">
    <property type="entry name" value="6-phosphogluconate dehydrogenase C-terminal domain-like"/>
    <property type="match status" value="1"/>
</dbReference>
<evidence type="ECO:0000259" key="5">
    <source>
        <dbReference type="Pfam" id="PF14833"/>
    </source>
</evidence>
<organism evidence="6 7">
    <name type="scientific">Flavimaribacter sediminis</name>
    <dbReference type="NCBI Taxonomy" id="2865987"/>
    <lineage>
        <taxon>Bacteria</taxon>
        <taxon>Pseudomonadati</taxon>
        <taxon>Pseudomonadota</taxon>
        <taxon>Alphaproteobacteria</taxon>
        <taxon>Hyphomicrobiales</taxon>
        <taxon>Rhizobiaceae</taxon>
        <taxon>Flavimaribacter</taxon>
    </lineage>
</organism>
<dbReference type="InterPro" id="IPR002204">
    <property type="entry name" value="3-OH-isobutyrate_DH-rel_CS"/>
</dbReference>
<dbReference type="InterPro" id="IPR029154">
    <property type="entry name" value="HIBADH-like_NADP-bd"/>
</dbReference>
<comment type="caution">
    <text evidence="6">The sequence shown here is derived from an EMBL/GenBank/DDBJ whole genome shotgun (WGS) entry which is preliminary data.</text>
</comment>
<evidence type="ECO:0000313" key="7">
    <source>
        <dbReference type="Proteomes" id="UP001196509"/>
    </source>
</evidence>
<proteinExistence type="predicted"/>
<keyword evidence="2" id="KW-0520">NAD</keyword>
<evidence type="ECO:0000256" key="2">
    <source>
        <dbReference type="ARBA" id="ARBA00023027"/>
    </source>
</evidence>
<dbReference type="InterPro" id="IPR036291">
    <property type="entry name" value="NAD(P)-bd_dom_sf"/>
</dbReference>
<accession>A0AAE2ZNM3</accession>
<evidence type="ECO:0000256" key="3">
    <source>
        <dbReference type="PIRSR" id="PIRSR000103-1"/>
    </source>
</evidence>
<dbReference type="GO" id="GO:0051287">
    <property type="term" value="F:NAD binding"/>
    <property type="evidence" value="ECO:0007669"/>
    <property type="project" value="InterPro"/>
</dbReference>
<dbReference type="Proteomes" id="UP001196509">
    <property type="component" value="Unassembled WGS sequence"/>
</dbReference>
<evidence type="ECO:0000259" key="4">
    <source>
        <dbReference type="Pfam" id="PF03446"/>
    </source>
</evidence>
<dbReference type="Pfam" id="PF03446">
    <property type="entry name" value="NAD_binding_2"/>
    <property type="match status" value="1"/>
</dbReference>
<dbReference type="AlphaFoldDB" id="A0AAE2ZNM3"/>
<dbReference type="Pfam" id="PF14833">
    <property type="entry name" value="NAD_binding_11"/>
    <property type="match status" value="1"/>
</dbReference>
<keyword evidence="7" id="KW-1185">Reference proteome</keyword>
<feature type="domain" description="6-phosphogluconate dehydrogenase NADP-binding" evidence="4">
    <location>
        <begin position="3"/>
        <end position="162"/>
    </location>
</feature>
<dbReference type="InterPro" id="IPR006115">
    <property type="entry name" value="6PGDH_NADP-bd"/>
</dbReference>
<dbReference type="PANTHER" id="PTHR22981:SF7">
    <property type="entry name" value="3-HYDROXYISOBUTYRATE DEHYDROGENASE, MITOCHONDRIAL"/>
    <property type="match status" value="1"/>
</dbReference>
<dbReference type="Gene3D" id="1.10.1040.10">
    <property type="entry name" value="N-(1-d-carboxylethyl)-l-norvaline Dehydrogenase, domain 2"/>
    <property type="match status" value="1"/>
</dbReference>
<dbReference type="PANTHER" id="PTHR22981">
    <property type="entry name" value="3-HYDROXYISOBUTYRATE DEHYDROGENASE-RELATED"/>
    <property type="match status" value="1"/>
</dbReference>
<sequence length="290" mass="29830">MARIGFIGLGNMGFHMALNLLGKGHVVAGYDRDEGQVAAFGQEGAKVCASAAEAAEDAEFVITMLPDGPVVEEVMLGAGGTAAAMAPGALHIDMSTILPTQSDAIREALAARGVTMIDAPVGRTASEARTGKLLIIVGSDSEQLERARPLFECMGDTIVHCGTAGSGIRMKLVNNYMTTVTNLVTAETLTLAASCGIETATALEVLRGTAAGRGHINTTYPDKVLKGDVTPGFMIALARKDLVLGLKTAEGAGVKLTTGAAALDVYDFAVDAGQGGEDWTSILNIVPDLP</sequence>
<protein>
    <submittedName>
        <fullName evidence="6">NAD-binding protein</fullName>
    </submittedName>
</protein>
<keyword evidence="1" id="KW-0560">Oxidoreductase</keyword>
<evidence type="ECO:0000313" key="6">
    <source>
        <dbReference type="EMBL" id="MBW8637885.1"/>
    </source>
</evidence>
<dbReference type="InterPro" id="IPR015815">
    <property type="entry name" value="HIBADH-related"/>
</dbReference>